<dbReference type="SUPFAM" id="SSF103473">
    <property type="entry name" value="MFS general substrate transporter"/>
    <property type="match status" value="1"/>
</dbReference>
<proteinExistence type="predicted"/>
<feature type="transmembrane region" description="Helical" evidence="6">
    <location>
        <begin position="502"/>
        <end position="523"/>
    </location>
</feature>
<feature type="region of interest" description="Disordered" evidence="5">
    <location>
        <begin position="1"/>
        <end position="20"/>
    </location>
</feature>
<feature type="transmembrane region" description="Helical" evidence="6">
    <location>
        <begin position="129"/>
        <end position="148"/>
    </location>
</feature>
<organism evidence="8 9">
    <name type="scientific">Diaporthe eres</name>
    <name type="common">Phomopsis oblonga</name>
    <dbReference type="NCBI Taxonomy" id="83184"/>
    <lineage>
        <taxon>Eukaryota</taxon>
        <taxon>Fungi</taxon>
        <taxon>Dikarya</taxon>
        <taxon>Ascomycota</taxon>
        <taxon>Pezizomycotina</taxon>
        <taxon>Sordariomycetes</taxon>
        <taxon>Sordariomycetidae</taxon>
        <taxon>Diaporthales</taxon>
        <taxon>Diaporthaceae</taxon>
        <taxon>Diaporthe</taxon>
        <taxon>Diaporthe eres species complex</taxon>
    </lineage>
</organism>
<feature type="transmembrane region" description="Helical" evidence="6">
    <location>
        <begin position="325"/>
        <end position="350"/>
    </location>
</feature>
<dbReference type="InterPro" id="IPR036259">
    <property type="entry name" value="MFS_trans_sf"/>
</dbReference>
<feature type="compositionally biased region" description="Basic and acidic residues" evidence="5">
    <location>
        <begin position="1"/>
        <end position="14"/>
    </location>
</feature>
<feature type="transmembrane region" description="Helical" evidence="6">
    <location>
        <begin position="102"/>
        <end position="122"/>
    </location>
</feature>
<feature type="transmembrane region" description="Helical" evidence="6">
    <location>
        <begin position="60"/>
        <end position="82"/>
    </location>
</feature>
<comment type="subcellular location">
    <subcellularLocation>
        <location evidence="1">Membrane</location>
        <topology evidence="1">Multi-pass membrane protein</topology>
    </subcellularLocation>
</comment>
<dbReference type="PANTHER" id="PTHR23502:SF164">
    <property type="entry name" value="MAJOR FACILITATOR SUPERFAMILY (MFS) PROFILE DOMAIN-CONTAINING PROTEIN"/>
    <property type="match status" value="1"/>
</dbReference>
<dbReference type="Pfam" id="PF07690">
    <property type="entry name" value="MFS_1"/>
    <property type="match status" value="1"/>
</dbReference>
<name>A0ABR1NM77_DIAER</name>
<feature type="transmembrane region" description="Helical" evidence="6">
    <location>
        <begin position="362"/>
        <end position="384"/>
    </location>
</feature>
<protein>
    <recommendedName>
        <fullName evidence="7">Major facilitator superfamily (MFS) profile domain-containing protein</fullName>
    </recommendedName>
</protein>
<reference evidence="8 9" key="1">
    <citation type="submission" date="2024-02" db="EMBL/GenBank/DDBJ databases">
        <title>De novo assembly and annotation of 12 fungi associated with fruit tree decline syndrome in Ontario, Canada.</title>
        <authorList>
            <person name="Sulman M."/>
            <person name="Ellouze W."/>
            <person name="Ilyukhin E."/>
        </authorList>
    </citation>
    <scope>NUCLEOTIDE SEQUENCE [LARGE SCALE GENOMIC DNA]</scope>
    <source>
        <strain evidence="8 9">M169</strain>
    </source>
</reference>
<evidence type="ECO:0000256" key="6">
    <source>
        <dbReference type="SAM" id="Phobius"/>
    </source>
</evidence>
<feature type="domain" description="Major facilitator superfamily (MFS) profile" evidence="7">
    <location>
        <begin position="57"/>
        <end position="528"/>
    </location>
</feature>
<evidence type="ECO:0000256" key="2">
    <source>
        <dbReference type="ARBA" id="ARBA00022692"/>
    </source>
</evidence>
<keyword evidence="2 6" id="KW-0812">Transmembrane</keyword>
<dbReference type="InterPro" id="IPR011701">
    <property type="entry name" value="MFS"/>
</dbReference>
<dbReference type="PANTHER" id="PTHR23502">
    <property type="entry name" value="MAJOR FACILITATOR SUPERFAMILY"/>
    <property type="match status" value="1"/>
</dbReference>
<evidence type="ECO:0000259" key="7">
    <source>
        <dbReference type="PROSITE" id="PS50850"/>
    </source>
</evidence>
<evidence type="ECO:0000256" key="5">
    <source>
        <dbReference type="SAM" id="MobiDB-lite"/>
    </source>
</evidence>
<keyword evidence="3 6" id="KW-1133">Transmembrane helix</keyword>
<feature type="transmembrane region" description="Helical" evidence="6">
    <location>
        <begin position="217"/>
        <end position="237"/>
    </location>
</feature>
<dbReference type="InterPro" id="IPR020846">
    <property type="entry name" value="MFS_dom"/>
</dbReference>
<evidence type="ECO:0000256" key="1">
    <source>
        <dbReference type="ARBA" id="ARBA00004141"/>
    </source>
</evidence>
<dbReference type="Proteomes" id="UP001430848">
    <property type="component" value="Unassembled WGS sequence"/>
</dbReference>
<accession>A0ABR1NM77</accession>
<dbReference type="PROSITE" id="PS50850">
    <property type="entry name" value="MFS"/>
    <property type="match status" value="1"/>
</dbReference>
<evidence type="ECO:0000256" key="3">
    <source>
        <dbReference type="ARBA" id="ARBA00022989"/>
    </source>
</evidence>
<comment type="caution">
    <text evidence="8">The sequence shown here is derived from an EMBL/GenBank/DDBJ whole genome shotgun (WGS) entry which is preliminary data.</text>
</comment>
<keyword evidence="9" id="KW-1185">Reference proteome</keyword>
<gene>
    <name evidence="8" type="ORF">SLS63_013894</name>
</gene>
<dbReference type="Gene3D" id="1.20.1250.20">
    <property type="entry name" value="MFS general substrate transporter like domains"/>
    <property type="match status" value="1"/>
</dbReference>
<evidence type="ECO:0000313" key="9">
    <source>
        <dbReference type="Proteomes" id="UP001430848"/>
    </source>
</evidence>
<feature type="transmembrane region" description="Helical" evidence="6">
    <location>
        <begin position="405"/>
        <end position="426"/>
    </location>
</feature>
<feature type="transmembrane region" description="Helical" evidence="6">
    <location>
        <begin position="470"/>
        <end position="490"/>
    </location>
</feature>
<feature type="transmembrane region" description="Helical" evidence="6">
    <location>
        <begin position="432"/>
        <end position="458"/>
    </location>
</feature>
<keyword evidence="4 6" id="KW-0472">Membrane</keyword>
<dbReference type="EMBL" id="JAKNSF020000212">
    <property type="protein sequence ID" value="KAK7706808.1"/>
    <property type="molecule type" value="Genomic_DNA"/>
</dbReference>
<sequence>MDNKDTPDLDHVEGLKPASVPAQNHGDVLLVTSQDVRRIPVPTDNPNDLLNSKLFKKFMIVANCCWFAVFSLLSLSGTGTFMNTLFELYAPEGKSAEQVVGLSTYPTMVMALGSFGLLPLALVLGRRPVFLFSIALALVMVIVAGASKDFNTHFTARLVLGLATGATESLLPLILSDLTFLDERSFYFGLYWSSQNAINAGLQVALSYMITASSWRWYYWLFAITLGFGAFSAFFFLPETRFQRPLALVNGYVVYTDDFGHTQFLTDEEARERLGERIDNETGGKPVEKMKFAEELKPWSSVPPDAFKTWLSAYAAIAKSLTSPAVWFALLASSITLGIGVAITLVYSTVLEESFHWGPESVGLFNVGIIPAAVLAMVHSGWFADRVNVWLAARNGGVHKPEHHLVHLVIPCLAGAVGIVVFGVVANEPERYSAWGLVLAWSIFEFAFTAVLITTTTFAAEVIPENPGAAMVPVVGGKNIISFGASYGLIPMLNMWSYLKSFLVLFGIFVGIFGLGIPIYFLNPKWRASALKKTS</sequence>
<evidence type="ECO:0000313" key="8">
    <source>
        <dbReference type="EMBL" id="KAK7706808.1"/>
    </source>
</evidence>
<evidence type="ECO:0000256" key="4">
    <source>
        <dbReference type="ARBA" id="ARBA00023136"/>
    </source>
</evidence>